<reference evidence="1" key="2">
    <citation type="journal article" date="2024" name="Plant">
        <title>Genomic evolution and insights into agronomic trait innovations of Sesamum species.</title>
        <authorList>
            <person name="Miao H."/>
            <person name="Wang L."/>
            <person name="Qu L."/>
            <person name="Liu H."/>
            <person name="Sun Y."/>
            <person name="Le M."/>
            <person name="Wang Q."/>
            <person name="Wei S."/>
            <person name="Zheng Y."/>
            <person name="Lin W."/>
            <person name="Duan Y."/>
            <person name="Cao H."/>
            <person name="Xiong S."/>
            <person name="Wang X."/>
            <person name="Wei L."/>
            <person name="Li C."/>
            <person name="Ma Q."/>
            <person name="Ju M."/>
            <person name="Zhao R."/>
            <person name="Li G."/>
            <person name="Mu C."/>
            <person name="Tian Q."/>
            <person name="Mei H."/>
            <person name="Zhang T."/>
            <person name="Gao T."/>
            <person name="Zhang H."/>
        </authorList>
    </citation>
    <scope>NUCLEOTIDE SEQUENCE</scope>
    <source>
        <strain evidence="1">G02</strain>
    </source>
</reference>
<gene>
    <name evidence="1" type="ORF">Sradi_4706500</name>
</gene>
<dbReference type="EMBL" id="JACGWJ010000021">
    <property type="protein sequence ID" value="KAL0334946.1"/>
    <property type="molecule type" value="Genomic_DNA"/>
</dbReference>
<comment type="caution">
    <text evidence="1">The sequence shown here is derived from an EMBL/GenBank/DDBJ whole genome shotgun (WGS) entry which is preliminary data.</text>
</comment>
<name>A0AAW2MXZ9_SESRA</name>
<organism evidence="1">
    <name type="scientific">Sesamum radiatum</name>
    <name type="common">Black benniseed</name>
    <dbReference type="NCBI Taxonomy" id="300843"/>
    <lineage>
        <taxon>Eukaryota</taxon>
        <taxon>Viridiplantae</taxon>
        <taxon>Streptophyta</taxon>
        <taxon>Embryophyta</taxon>
        <taxon>Tracheophyta</taxon>
        <taxon>Spermatophyta</taxon>
        <taxon>Magnoliopsida</taxon>
        <taxon>eudicotyledons</taxon>
        <taxon>Gunneridae</taxon>
        <taxon>Pentapetalae</taxon>
        <taxon>asterids</taxon>
        <taxon>lamiids</taxon>
        <taxon>Lamiales</taxon>
        <taxon>Pedaliaceae</taxon>
        <taxon>Sesamum</taxon>
    </lineage>
</organism>
<sequence>MDIERGIDHLTCKVDYVIALDLVRPFTVEEVTRALFQMAPLKSPGPDVNGQEFGSVTPQRGLRPGDPLIPYLFLLCTEALSSLISGMEGNGSNKGVSICRGVPSVSRLLFADDILIFSEATNGAIHGIAQLLDTYACTSGQAINFGKSSVVFSRNVAVTVQTSIAGILGIQWTEKHDLRAWRENLSEQYLAPFGVECGRRSVVGIRRCYPGHGRGF</sequence>
<reference evidence="1" key="1">
    <citation type="submission" date="2020-06" db="EMBL/GenBank/DDBJ databases">
        <authorList>
            <person name="Li T."/>
            <person name="Hu X."/>
            <person name="Zhang T."/>
            <person name="Song X."/>
            <person name="Zhang H."/>
            <person name="Dai N."/>
            <person name="Sheng W."/>
            <person name="Hou X."/>
            <person name="Wei L."/>
        </authorList>
    </citation>
    <scope>NUCLEOTIDE SEQUENCE</scope>
    <source>
        <strain evidence="1">G02</strain>
        <tissue evidence="1">Leaf</tissue>
    </source>
</reference>
<evidence type="ECO:0000313" key="1">
    <source>
        <dbReference type="EMBL" id="KAL0334946.1"/>
    </source>
</evidence>
<dbReference type="AlphaFoldDB" id="A0AAW2MXZ9"/>
<accession>A0AAW2MXZ9</accession>
<protein>
    <submittedName>
        <fullName evidence="1">Mitochondrial protein</fullName>
    </submittedName>
</protein>
<proteinExistence type="predicted"/>